<organism evidence="2 3">
    <name type="scientific">Pochonia chlamydosporia 170</name>
    <dbReference type="NCBI Taxonomy" id="1380566"/>
    <lineage>
        <taxon>Eukaryota</taxon>
        <taxon>Fungi</taxon>
        <taxon>Dikarya</taxon>
        <taxon>Ascomycota</taxon>
        <taxon>Pezizomycotina</taxon>
        <taxon>Sordariomycetes</taxon>
        <taxon>Hypocreomycetidae</taxon>
        <taxon>Hypocreales</taxon>
        <taxon>Clavicipitaceae</taxon>
        <taxon>Pochonia</taxon>
    </lineage>
</organism>
<feature type="compositionally biased region" description="Polar residues" evidence="1">
    <location>
        <begin position="13"/>
        <end position="26"/>
    </location>
</feature>
<name>A0A179F8W8_METCM</name>
<reference evidence="2 3" key="1">
    <citation type="journal article" date="2016" name="PLoS Pathog.">
        <title>Biosynthesis of antibiotic leucinostatins in bio-control fungus Purpureocillium lilacinum and their inhibition on phytophthora revealed by genome mining.</title>
        <authorList>
            <person name="Wang G."/>
            <person name="Liu Z."/>
            <person name="Lin R."/>
            <person name="Li E."/>
            <person name="Mao Z."/>
            <person name="Ling J."/>
            <person name="Yang Y."/>
            <person name="Yin W.B."/>
            <person name="Xie B."/>
        </authorList>
    </citation>
    <scope>NUCLEOTIDE SEQUENCE [LARGE SCALE GENOMIC DNA]</scope>
    <source>
        <strain evidence="2">170</strain>
    </source>
</reference>
<sequence>MSATAALARTRTHNNSELRQPQEGSQRLTPTTLLWLPWTTWLRVFTGNLD</sequence>
<dbReference type="Proteomes" id="UP000078397">
    <property type="component" value="Unassembled WGS sequence"/>
</dbReference>
<evidence type="ECO:0000313" key="3">
    <source>
        <dbReference type="Proteomes" id="UP000078397"/>
    </source>
</evidence>
<accession>A0A179F8W8</accession>
<dbReference type="RefSeq" id="XP_018139484.1">
    <property type="nucleotide sequence ID" value="XM_018294308.1"/>
</dbReference>
<evidence type="ECO:0000256" key="1">
    <source>
        <dbReference type="SAM" id="MobiDB-lite"/>
    </source>
</evidence>
<proteinExistence type="predicted"/>
<comment type="caution">
    <text evidence="2">The sequence shown here is derived from an EMBL/GenBank/DDBJ whole genome shotgun (WGS) entry which is preliminary data.</text>
</comment>
<dbReference type="AlphaFoldDB" id="A0A179F8W8"/>
<keyword evidence="3" id="KW-1185">Reference proteome</keyword>
<dbReference type="EMBL" id="LSBJ02000007">
    <property type="protein sequence ID" value="OAQ61780.1"/>
    <property type="molecule type" value="Genomic_DNA"/>
</dbReference>
<dbReference type="KEGG" id="pchm:VFPPC_16555"/>
<evidence type="ECO:0000313" key="2">
    <source>
        <dbReference type="EMBL" id="OAQ61780.1"/>
    </source>
</evidence>
<protein>
    <submittedName>
        <fullName evidence="2">Uncharacterized protein</fullName>
    </submittedName>
</protein>
<feature type="region of interest" description="Disordered" evidence="1">
    <location>
        <begin position="1"/>
        <end position="26"/>
    </location>
</feature>
<gene>
    <name evidence="2" type="ORF">VFPPC_16555</name>
</gene>
<dbReference type="GeneID" id="28858302"/>